<dbReference type="Pfam" id="PF07045">
    <property type="entry name" value="DUF1330"/>
    <property type="match status" value="1"/>
</dbReference>
<sequence length="117" mass="13105">MPAYAIANLRPSAEPHDEVLTYMERVQDTMDPFGGRFLVHGAPEREVREGSWPDAIVILVFPSFADARAWYDSPAYQELLPLRTRHIDGDLLLVDGVAPTYRAAETARHLRAARTAS</sequence>
<dbReference type="Proteomes" id="UP001501759">
    <property type="component" value="Unassembled WGS sequence"/>
</dbReference>
<organism evidence="2 3">
    <name type="scientific">Streptomyces siamensis</name>
    <dbReference type="NCBI Taxonomy" id="1274986"/>
    <lineage>
        <taxon>Bacteria</taxon>
        <taxon>Bacillati</taxon>
        <taxon>Actinomycetota</taxon>
        <taxon>Actinomycetes</taxon>
        <taxon>Kitasatosporales</taxon>
        <taxon>Streptomycetaceae</taxon>
        <taxon>Streptomyces</taxon>
    </lineage>
</organism>
<dbReference type="InterPro" id="IPR011008">
    <property type="entry name" value="Dimeric_a/b-barrel"/>
</dbReference>
<dbReference type="RefSeq" id="WP_345658903.1">
    <property type="nucleotide sequence ID" value="NZ_BAABKB010000075.1"/>
</dbReference>
<dbReference type="PANTHER" id="PTHR41521">
    <property type="match status" value="1"/>
</dbReference>
<protein>
    <submittedName>
        <fullName evidence="2">DUF1330 domain-containing protein</fullName>
    </submittedName>
</protein>
<dbReference type="InterPro" id="IPR010753">
    <property type="entry name" value="DUF1330"/>
</dbReference>
<evidence type="ECO:0000313" key="2">
    <source>
        <dbReference type="EMBL" id="GAA5040275.1"/>
    </source>
</evidence>
<proteinExistence type="predicted"/>
<dbReference type="SUPFAM" id="SSF54909">
    <property type="entry name" value="Dimeric alpha+beta barrel"/>
    <property type="match status" value="1"/>
</dbReference>
<dbReference type="PANTHER" id="PTHR41521:SF4">
    <property type="entry name" value="BLR0684 PROTEIN"/>
    <property type="match status" value="1"/>
</dbReference>
<evidence type="ECO:0000313" key="3">
    <source>
        <dbReference type="Proteomes" id="UP001501759"/>
    </source>
</evidence>
<dbReference type="Gene3D" id="3.30.70.100">
    <property type="match status" value="1"/>
</dbReference>
<evidence type="ECO:0000259" key="1">
    <source>
        <dbReference type="Pfam" id="PF07045"/>
    </source>
</evidence>
<feature type="domain" description="DUF1330" evidence="1">
    <location>
        <begin position="2"/>
        <end position="97"/>
    </location>
</feature>
<keyword evidence="3" id="KW-1185">Reference proteome</keyword>
<dbReference type="EMBL" id="BAABKB010000075">
    <property type="protein sequence ID" value="GAA5040275.1"/>
    <property type="molecule type" value="Genomic_DNA"/>
</dbReference>
<gene>
    <name evidence="2" type="ORF">GCM10023335_90600</name>
</gene>
<comment type="caution">
    <text evidence="2">The sequence shown here is derived from an EMBL/GenBank/DDBJ whole genome shotgun (WGS) entry which is preliminary data.</text>
</comment>
<name>A0ABP9JRJ8_9ACTN</name>
<reference evidence="3" key="1">
    <citation type="journal article" date="2019" name="Int. J. Syst. Evol. Microbiol.">
        <title>The Global Catalogue of Microorganisms (GCM) 10K type strain sequencing project: providing services to taxonomists for standard genome sequencing and annotation.</title>
        <authorList>
            <consortium name="The Broad Institute Genomics Platform"/>
            <consortium name="The Broad Institute Genome Sequencing Center for Infectious Disease"/>
            <person name="Wu L."/>
            <person name="Ma J."/>
        </authorList>
    </citation>
    <scope>NUCLEOTIDE SEQUENCE [LARGE SCALE GENOMIC DNA]</scope>
    <source>
        <strain evidence="3">JCM 18409</strain>
    </source>
</reference>
<accession>A0ABP9JRJ8</accession>